<evidence type="ECO:0000256" key="7">
    <source>
        <dbReference type="SAM" id="Phobius"/>
    </source>
</evidence>
<evidence type="ECO:0000256" key="3">
    <source>
        <dbReference type="ARBA" id="ARBA00022475"/>
    </source>
</evidence>
<comment type="caution">
    <text evidence="8">The sequence shown here is derived from an EMBL/GenBank/DDBJ whole genome shotgun (WGS) entry which is preliminary data.</text>
</comment>
<feature type="transmembrane region" description="Helical" evidence="7">
    <location>
        <begin position="386"/>
        <end position="409"/>
    </location>
</feature>
<evidence type="ECO:0000256" key="6">
    <source>
        <dbReference type="ARBA" id="ARBA00023136"/>
    </source>
</evidence>
<dbReference type="RefSeq" id="WP_190407797.1">
    <property type="nucleotide sequence ID" value="NZ_JACJRF010000023.1"/>
</dbReference>
<feature type="transmembrane region" description="Helical" evidence="7">
    <location>
        <begin position="299"/>
        <end position="321"/>
    </location>
</feature>
<keyword evidence="3" id="KW-1003">Cell membrane</keyword>
<proteinExistence type="inferred from homology"/>
<feature type="transmembrane region" description="Helical" evidence="7">
    <location>
        <begin position="121"/>
        <end position="143"/>
    </location>
</feature>
<dbReference type="InterPro" id="IPR050833">
    <property type="entry name" value="Poly_Biosynth_Transport"/>
</dbReference>
<sequence length="423" mass="47746">MIINKIKQLLSGQFIRNVGWLGTAELVNRIFRLGTTVTLSRMFSSQDYGAMAIIYTIFEFANAFTLRGGIGAKIIQADQEYLATICNTSYWLNWILGISLFCIQCLLAFPIANFYENNSLVLPICVTAISYLTLPLFTVHAALIERENRLKIIAICNAVQSFLTNLITVSLALLGMGIWSIVLAIVLSNVPWIIITRKYEKWKFPKQFSLEKWEIIVNFGRNILGIELLNKIRLNSDYLIIGKFLSIEQLGLYYFAFNAGSGITSNVAYSFISALFPQICAVRQNYHEMKKTYIHGLKLMLFVITFIVTLQTSLAPFYVPIIFGEKWIKAIPILIIICISVVPLTFRWANSTLLKATDRTNLLLSFDIIYTFIFAASILVAVQWGIFGVAITVLVVHSVMALVFGVWAARNVFVKDVSVSYLK</sequence>
<keyword evidence="5 7" id="KW-1133">Transmembrane helix</keyword>
<feature type="transmembrane region" description="Helical" evidence="7">
    <location>
        <begin position="327"/>
        <end position="349"/>
    </location>
</feature>
<dbReference type="EMBL" id="JACJRF010000023">
    <property type="protein sequence ID" value="MBD2345355.1"/>
    <property type="molecule type" value="Genomic_DNA"/>
</dbReference>
<protein>
    <submittedName>
        <fullName evidence="8">Lipopolysaccharide biosynthesis protein</fullName>
    </submittedName>
</protein>
<feature type="transmembrane region" description="Helical" evidence="7">
    <location>
        <begin position="48"/>
        <end position="70"/>
    </location>
</feature>
<evidence type="ECO:0000256" key="1">
    <source>
        <dbReference type="ARBA" id="ARBA00004651"/>
    </source>
</evidence>
<comment type="subcellular location">
    <subcellularLocation>
        <location evidence="1">Cell membrane</location>
        <topology evidence="1">Multi-pass membrane protein</topology>
    </subcellularLocation>
</comment>
<feature type="transmembrane region" description="Helical" evidence="7">
    <location>
        <begin position="361"/>
        <end position="380"/>
    </location>
</feature>
<dbReference type="CDD" id="cd13127">
    <property type="entry name" value="MATE_tuaB_like"/>
    <property type="match status" value="1"/>
</dbReference>
<dbReference type="PANTHER" id="PTHR30250">
    <property type="entry name" value="PST FAMILY PREDICTED COLANIC ACID TRANSPORTER"/>
    <property type="match status" value="1"/>
</dbReference>
<reference evidence="8 9" key="1">
    <citation type="journal article" date="2020" name="ISME J.">
        <title>Comparative genomics reveals insights into cyanobacterial evolution and habitat adaptation.</title>
        <authorList>
            <person name="Chen M.Y."/>
            <person name="Teng W.K."/>
            <person name="Zhao L."/>
            <person name="Hu C.X."/>
            <person name="Zhou Y.K."/>
            <person name="Han B.P."/>
            <person name="Song L.R."/>
            <person name="Shu W.S."/>
        </authorList>
    </citation>
    <scope>NUCLEOTIDE SEQUENCE [LARGE SCALE GENOMIC DNA]</scope>
    <source>
        <strain evidence="8 9">FACHB-260</strain>
    </source>
</reference>
<organism evidence="8 9">
    <name type="scientific">Anabaena subtropica FACHB-260</name>
    <dbReference type="NCBI Taxonomy" id="2692884"/>
    <lineage>
        <taxon>Bacteria</taxon>
        <taxon>Bacillati</taxon>
        <taxon>Cyanobacteriota</taxon>
        <taxon>Cyanophyceae</taxon>
        <taxon>Nostocales</taxon>
        <taxon>Nostocaceae</taxon>
        <taxon>Anabaena</taxon>
    </lineage>
</organism>
<keyword evidence="9" id="KW-1185">Reference proteome</keyword>
<dbReference type="Proteomes" id="UP000607281">
    <property type="component" value="Unassembled WGS sequence"/>
</dbReference>
<name>A0ABR8CQ85_9NOST</name>
<keyword evidence="6 7" id="KW-0472">Membrane</keyword>
<gene>
    <name evidence="8" type="ORF">H6G18_14520</name>
</gene>
<feature type="transmembrane region" description="Helical" evidence="7">
    <location>
        <begin position="91"/>
        <end position="115"/>
    </location>
</feature>
<evidence type="ECO:0000313" key="9">
    <source>
        <dbReference type="Proteomes" id="UP000607281"/>
    </source>
</evidence>
<evidence type="ECO:0000256" key="5">
    <source>
        <dbReference type="ARBA" id="ARBA00022989"/>
    </source>
</evidence>
<evidence type="ECO:0000313" key="8">
    <source>
        <dbReference type="EMBL" id="MBD2345355.1"/>
    </source>
</evidence>
<evidence type="ECO:0000256" key="4">
    <source>
        <dbReference type="ARBA" id="ARBA00022692"/>
    </source>
</evidence>
<comment type="similarity">
    <text evidence="2">Belongs to the polysaccharide synthase family.</text>
</comment>
<evidence type="ECO:0000256" key="2">
    <source>
        <dbReference type="ARBA" id="ARBA00007430"/>
    </source>
</evidence>
<dbReference type="PANTHER" id="PTHR30250:SF10">
    <property type="entry name" value="LIPOPOLYSACCHARIDE BIOSYNTHESIS PROTEIN WZXC"/>
    <property type="match status" value="1"/>
</dbReference>
<accession>A0ABR8CQ85</accession>
<keyword evidence="4 7" id="KW-0812">Transmembrane</keyword>
<dbReference type="Pfam" id="PF13440">
    <property type="entry name" value="Polysacc_synt_3"/>
    <property type="match status" value="1"/>
</dbReference>